<feature type="domain" description="UvrD-like helicase C-terminal" evidence="15">
    <location>
        <begin position="289"/>
        <end position="540"/>
    </location>
</feature>
<dbReference type="GO" id="GO:0016787">
    <property type="term" value="F:hydrolase activity"/>
    <property type="evidence" value="ECO:0007669"/>
    <property type="project" value="UniProtKB-UniRule"/>
</dbReference>
<dbReference type="InterPro" id="IPR013986">
    <property type="entry name" value="DExx_box_DNA_helicase_dom_sf"/>
</dbReference>
<dbReference type="Pfam" id="PF00580">
    <property type="entry name" value="UvrD-helicase"/>
    <property type="match status" value="1"/>
</dbReference>
<dbReference type="FunFam" id="3.40.50.300:FF:001181">
    <property type="entry name" value="DNA helicase"/>
    <property type="match status" value="1"/>
</dbReference>
<dbReference type="SUPFAM" id="SSF52540">
    <property type="entry name" value="P-loop containing nucleoside triphosphate hydrolases"/>
    <property type="match status" value="1"/>
</dbReference>
<evidence type="ECO:0000256" key="2">
    <source>
        <dbReference type="ARBA" id="ARBA00022741"/>
    </source>
</evidence>
<dbReference type="Pfam" id="PF00570">
    <property type="entry name" value="HRDC"/>
    <property type="match status" value="1"/>
</dbReference>
<protein>
    <recommendedName>
        <fullName evidence="10">DNA 3'-5' helicase</fullName>
        <ecNumber evidence="10">5.6.2.4</ecNumber>
    </recommendedName>
</protein>
<dbReference type="EC" id="5.6.2.4" evidence="10"/>
<dbReference type="InterPro" id="IPR010997">
    <property type="entry name" value="HRDC-like_sf"/>
</dbReference>
<evidence type="ECO:0000256" key="7">
    <source>
        <dbReference type="ARBA" id="ARBA00023204"/>
    </source>
</evidence>
<organism evidence="16 17">
    <name type="scientific">Corynebacterium lizhenjunii</name>
    <dbReference type="NCBI Taxonomy" id="2709394"/>
    <lineage>
        <taxon>Bacteria</taxon>
        <taxon>Bacillati</taxon>
        <taxon>Actinomycetota</taxon>
        <taxon>Actinomycetes</taxon>
        <taxon>Mycobacteriales</taxon>
        <taxon>Corynebacteriaceae</taxon>
        <taxon>Corynebacterium</taxon>
    </lineage>
</organism>
<keyword evidence="2 12" id="KW-0547">Nucleotide-binding</keyword>
<dbReference type="CDD" id="cd17932">
    <property type="entry name" value="DEXQc_UvrD"/>
    <property type="match status" value="1"/>
</dbReference>
<gene>
    <name evidence="16" type="ORF">G7Y31_03160</name>
</gene>
<dbReference type="GO" id="GO:0043138">
    <property type="term" value="F:3'-5' DNA helicase activity"/>
    <property type="evidence" value="ECO:0007669"/>
    <property type="project" value="UniProtKB-EC"/>
</dbReference>
<dbReference type="InterPro" id="IPR014016">
    <property type="entry name" value="UvrD-like_ATP-bd"/>
</dbReference>
<evidence type="ECO:0000256" key="6">
    <source>
        <dbReference type="ARBA" id="ARBA00022840"/>
    </source>
</evidence>
<dbReference type="GO" id="GO:0003677">
    <property type="term" value="F:DNA binding"/>
    <property type="evidence" value="ECO:0007669"/>
    <property type="project" value="InterPro"/>
</dbReference>
<proteinExistence type="inferred from homology"/>
<comment type="catalytic activity">
    <reaction evidence="9">
        <text>Couples ATP hydrolysis with the unwinding of duplex DNA by translocating in the 3'-5' direction.</text>
        <dbReference type="EC" id="5.6.2.4"/>
    </reaction>
</comment>
<keyword evidence="3" id="KW-0227">DNA damage</keyword>
<dbReference type="InterPro" id="IPR027417">
    <property type="entry name" value="P-loop_NTPase"/>
</dbReference>
<evidence type="ECO:0000256" key="9">
    <source>
        <dbReference type="ARBA" id="ARBA00034617"/>
    </source>
</evidence>
<dbReference type="Gene3D" id="3.40.50.300">
    <property type="entry name" value="P-loop containing nucleotide triphosphate hydrolases"/>
    <property type="match status" value="3"/>
</dbReference>
<evidence type="ECO:0000256" key="4">
    <source>
        <dbReference type="ARBA" id="ARBA00022801"/>
    </source>
</evidence>
<feature type="binding site" evidence="12">
    <location>
        <begin position="27"/>
        <end position="34"/>
    </location>
    <ligand>
        <name>ATP</name>
        <dbReference type="ChEBI" id="CHEBI:30616"/>
    </ligand>
</feature>
<dbReference type="KEGG" id="cliz:G7Y31_03160"/>
<dbReference type="PROSITE" id="PS50967">
    <property type="entry name" value="HRDC"/>
    <property type="match status" value="1"/>
</dbReference>
<sequence length="695" mass="76574">MTLDLSMLDADQRAAAQAPRGPVCILAGAGTGKTRTITYRIANLVDQGLVSPQRVLAVTYTNRAAGEMRDRLHHMGIGGVQARTFHSAALRQLKFFWPQVVGDLPWRLETRRFPLVGRAVRSAGLDNSTDMVRDVLAEIDWAKSYLLSPDGYPEAVEKRGRKAPADPAKVARAYRHYEEMKSQPEGMLLDFSDVLIHVAGAIENSAGVADQFRAQYRTFVVDEYQDVTPLQQRVLSAWLGQRDDLTVVGDANQTIYSFTGASPDFLLDFSRTYPQATVVKLQRDYRSTPQITALANEVISQAVGRAAGTRLELVGMREKGPEPQYQAYDSEPAEAQAVAEQIQKLLSQGVRAAEIAILYRTNAQSVAFEEALSNAGVVYQVRGGEGFFERTEIRQGVSELVKASRRTDLPEDPVAIARAAFVPLGLSSEEPDGAQARERWQSLKALLGLVEQIVADIPGIDLPGVCAELALRQANKQPPTVDGVTLASMHAAKGLEWDAVFLVGLQEGSVPISHAIRSGEDEQIEEERRLFYVGVTRAREHLYCSWTLAKNPDSHPSRKRTRFLDGIVPDVAPAAAGARMQRARRCRVCRLPLETPRQRSLGRHEECDGGMSEDIFSALRVWRSERARHDQVPPYIIFTDATLMAIAEQLPQDQAELLSISGIGEVKLANYGAEVLQVLAQFSEHATGRGESQGR</sequence>
<dbReference type="PANTHER" id="PTHR11070:SF69">
    <property type="entry name" value="ATP-DEPENDENT DNA HELICASE UVRD2"/>
    <property type="match status" value="1"/>
</dbReference>
<dbReference type="AlphaFoldDB" id="A0A7T0KFL7"/>
<evidence type="ECO:0000313" key="17">
    <source>
        <dbReference type="Proteomes" id="UP000594681"/>
    </source>
</evidence>
<reference evidence="16 17" key="1">
    <citation type="submission" date="2020-11" db="EMBL/GenBank/DDBJ databases">
        <title>Corynebacterium sp. ZJ-599.</title>
        <authorList>
            <person name="Zhou J."/>
        </authorList>
    </citation>
    <scope>NUCLEOTIDE SEQUENCE [LARGE SCALE GENOMIC DNA]</scope>
    <source>
        <strain evidence="16 17">ZJ-599</strain>
    </source>
</reference>
<evidence type="ECO:0000259" key="13">
    <source>
        <dbReference type="PROSITE" id="PS50967"/>
    </source>
</evidence>
<evidence type="ECO:0000259" key="15">
    <source>
        <dbReference type="PROSITE" id="PS51217"/>
    </source>
</evidence>
<dbReference type="InterPro" id="IPR000212">
    <property type="entry name" value="DNA_helicase_UvrD/REP"/>
</dbReference>
<dbReference type="Proteomes" id="UP000594681">
    <property type="component" value="Chromosome"/>
</dbReference>
<keyword evidence="4 12" id="KW-0378">Hydrolase</keyword>
<dbReference type="GO" id="GO:0005524">
    <property type="term" value="F:ATP binding"/>
    <property type="evidence" value="ECO:0007669"/>
    <property type="project" value="UniProtKB-UniRule"/>
</dbReference>
<dbReference type="GO" id="GO:0033202">
    <property type="term" value="C:DNA helicase complex"/>
    <property type="evidence" value="ECO:0007669"/>
    <property type="project" value="TreeGrafter"/>
</dbReference>
<dbReference type="PROSITE" id="PS51198">
    <property type="entry name" value="UVRD_HELICASE_ATP_BIND"/>
    <property type="match status" value="1"/>
</dbReference>
<evidence type="ECO:0000256" key="11">
    <source>
        <dbReference type="ARBA" id="ARBA00048988"/>
    </source>
</evidence>
<dbReference type="InterPro" id="IPR014017">
    <property type="entry name" value="DNA_helicase_UvrD-like_C"/>
</dbReference>
<name>A0A7T0KFL7_9CORY</name>
<evidence type="ECO:0000259" key="14">
    <source>
        <dbReference type="PROSITE" id="PS51198"/>
    </source>
</evidence>
<dbReference type="PANTHER" id="PTHR11070">
    <property type="entry name" value="UVRD / RECB / PCRA DNA HELICASE FAMILY MEMBER"/>
    <property type="match status" value="1"/>
</dbReference>
<keyword evidence="6 12" id="KW-0067">ATP-binding</keyword>
<keyword evidence="7" id="KW-0234">DNA repair</keyword>
<dbReference type="GO" id="GO:0005829">
    <property type="term" value="C:cytosol"/>
    <property type="evidence" value="ECO:0007669"/>
    <property type="project" value="TreeGrafter"/>
</dbReference>
<evidence type="ECO:0000256" key="10">
    <source>
        <dbReference type="ARBA" id="ARBA00034808"/>
    </source>
</evidence>
<keyword evidence="17" id="KW-1185">Reference proteome</keyword>
<feature type="domain" description="UvrD-like helicase ATP-binding" evidence="14">
    <location>
        <begin position="6"/>
        <end position="288"/>
    </location>
</feature>
<accession>A0A7T0KFL7</accession>
<dbReference type="Gene3D" id="1.10.150.80">
    <property type="entry name" value="HRDC domain"/>
    <property type="match status" value="1"/>
</dbReference>
<evidence type="ECO:0000256" key="1">
    <source>
        <dbReference type="ARBA" id="ARBA00009922"/>
    </source>
</evidence>
<dbReference type="GO" id="GO:0000725">
    <property type="term" value="P:recombinational repair"/>
    <property type="evidence" value="ECO:0007669"/>
    <property type="project" value="TreeGrafter"/>
</dbReference>
<dbReference type="EMBL" id="CP064954">
    <property type="protein sequence ID" value="QPK79717.1"/>
    <property type="molecule type" value="Genomic_DNA"/>
</dbReference>
<dbReference type="SUPFAM" id="SSF47819">
    <property type="entry name" value="HRDC-like"/>
    <property type="match status" value="1"/>
</dbReference>
<comment type="similarity">
    <text evidence="1">Belongs to the helicase family. UvrD subfamily.</text>
</comment>
<dbReference type="CDD" id="cd18807">
    <property type="entry name" value="SF1_C_UvrD"/>
    <property type="match status" value="1"/>
</dbReference>
<dbReference type="Gene3D" id="1.10.486.10">
    <property type="entry name" value="PCRA, domain 4"/>
    <property type="match status" value="2"/>
</dbReference>
<dbReference type="RefSeq" id="WP_165008574.1">
    <property type="nucleotide sequence ID" value="NZ_CP064954.1"/>
</dbReference>
<comment type="catalytic activity">
    <reaction evidence="11">
        <text>ATP + H2O = ADP + phosphate + H(+)</text>
        <dbReference type="Rhea" id="RHEA:13065"/>
        <dbReference type="ChEBI" id="CHEBI:15377"/>
        <dbReference type="ChEBI" id="CHEBI:15378"/>
        <dbReference type="ChEBI" id="CHEBI:30616"/>
        <dbReference type="ChEBI" id="CHEBI:43474"/>
        <dbReference type="ChEBI" id="CHEBI:456216"/>
        <dbReference type="EC" id="5.6.2.4"/>
    </reaction>
</comment>
<evidence type="ECO:0000256" key="3">
    <source>
        <dbReference type="ARBA" id="ARBA00022763"/>
    </source>
</evidence>
<dbReference type="PROSITE" id="PS51217">
    <property type="entry name" value="UVRD_HELICASE_CTER"/>
    <property type="match status" value="1"/>
</dbReference>
<evidence type="ECO:0000256" key="5">
    <source>
        <dbReference type="ARBA" id="ARBA00022806"/>
    </source>
</evidence>
<dbReference type="SMART" id="SM00341">
    <property type="entry name" value="HRDC"/>
    <property type="match status" value="1"/>
</dbReference>
<evidence type="ECO:0000256" key="12">
    <source>
        <dbReference type="PROSITE-ProRule" id="PRU00560"/>
    </source>
</evidence>
<dbReference type="InterPro" id="IPR002121">
    <property type="entry name" value="HRDC_dom"/>
</dbReference>
<evidence type="ECO:0000313" key="16">
    <source>
        <dbReference type="EMBL" id="QPK79717.1"/>
    </source>
</evidence>
<dbReference type="InterPro" id="IPR044876">
    <property type="entry name" value="HRDC_dom_sf"/>
</dbReference>
<dbReference type="Pfam" id="PF13361">
    <property type="entry name" value="UvrD_C"/>
    <property type="match status" value="2"/>
</dbReference>
<keyword evidence="5 12" id="KW-0347">Helicase</keyword>
<feature type="domain" description="HRDC" evidence="13">
    <location>
        <begin position="609"/>
        <end position="689"/>
    </location>
</feature>
<dbReference type="Gene3D" id="1.10.10.160">
    <property type="match status" value="1"/>
</dbReference>
<keyword evidence="8" id="KW-0413">Isomerase</keyword>
<evidence type="ECO:0000256" key="8">
    <source>
        <dbReference type="ARBA" id="ARBA00023235"/>
    </source>
</evidence>